<feature type="transmembrane region" description="Helical" evidence="9">
    <location>
        <begin position="21"/>
        <end position="45"/>
    </location>
</feature>
<proteinExistence type="inferred from homology"/>
<protein>
    <recommendedName>
        <fullName evidence="9">Carbohydrate sulfotransferase</fullName>
        <ecNumber evidence="9">2.8.2.-</ecNumber>
    </recommendedName>
</protein>
<dbReference type="GO" id="GO:0000139">
    <property type="term" value="C:Golgi membrane"/>
    <property type="evidence" value="ECO:0007669"/>
    <property type="project" value="UniProtKB-SubCell"/>
</dbReference>
<evidence type="ECO:0000256" key="4">
    <source>
        <dbReference type="ARBA" id="ARBA00022692"/>
    </source>
</evidence>
<keyword evidence="9" id="KW-0735">Signal-anchor</keyword>
<evidence type="ECO:0000256" key="3">
    <source>
        <dbReference type="ARBA" id="ARBA00022679"/>
    </source>
</evidence>
<keyword evidence="7 9" id="KW-0472">Membrane</keyword>
<sequence length="474" mass="55364">MFLRMFLHFLQCHFTLPRCKQYCVYGFILITFLTIFQSHASYFIINKKSGYVQIIRIEINSSEIIKENGDKYSIVEQSLELHSNEEINSSLLLPLIDGDRSVILNDKCNDSSHTTKIDMGKFATERLVRAHPGLNSALFPIQSKSLMYCAIPKIASKTLISLMMYVYVRDIIDIINNSTNMDIYELRTQQIINIPKLLEQLKKKGIVMADPYHPISAVSLLQTFLHILRFEKLNETSPSLFFNPWSISVKDVFPGITFRNLLNLTSVFSSSFTRFLFVRHPFERLASAYKERIATLPRDRIEPEPHYDNVRKTICRRLTRFGVNRRLSLRLDPCENSIPTFQHFVEYVLSTGETPAKLNRMDAHWQPYTTICQVCKFKYNFIGKYETFNDDLVSLLKQLNIPDWNIQKRRGASGQTTNYYQQLYSSLPDHIICRLKNLYNDDLNLFNYRIEDYVNRTTLNCRPESIITKLFGRG</sequence>
<dbReference type="PANTHER" id="PTHR12137">
    <property type="entry name" value="CARBOHYDRATE SULFOTRANSFERASE"/>
    <property type="match status" value="1"/>
</dbReference>
<evidence type="ECO:0000313" key="11">
    <source>
        <dbReference type="EMBL" id="CAF4055412.1"/>
    </source>
</evidence>
<dbReference type="GO" id="GO:0008146">
    <property type="term" value="F:sulfotransferase activity"/>
    <property type="evidence" value="ECO:0007669"/>
    <property type="project" value="InterPro"/>
</dbReference>
<dbReference type="AlphaFoldDB" id="A0A819S0U2"/>
<evidence type="ECO:0000256" key="6">
    <source>
        <dbReference type="ARBA" id="ARBA00023034"/>
    </source>
</evidence>
<dbReference type="PANTHER" id="PTHR12137:SF54">
    <property type="entry name" value="CARBOHYDRATE SULFOTRANSFERASE"/>
    <property type="match status" value="1"/>
</dbReference>
<evidence type="ECO:0000313" key="12">
    <source>
        <dbReference type="Proteomes" id="UP000663844"/>
    </source>
</evidence>
<dbReference type="InterPro" id="IPR018011">
    <property type="entry name" value="Carb_sulfotrans_8-10"/>
</dbReference>
<dbReference type="EMBL" id="CAJNOG010000056">
    <property type="protein sequence ID" value="CAF0859067.1"/>
    <property type="molecule type" value="Genomic_DNA"/>
</dbReference>
<keyword evidence="6 9" id="KW-0333">Golgi apparatus</keyword>
<accession>A0A819S0U2</accession>
<comment type="similarity">
    <text evidence="2 9">Belongs to the sulfotransferase 2 family.</text>
</comment>
<keyword evidence="3 9" id="KW-0808">Transferase</keyword>
<dbReference type="Proteomes" id="UP000663844">
    <property type="component" value="Unassembled WGS sequence"/>
</dbReference>
<dbReference type="InterPro" id="IPR005331">
    <property type="entry name" value="Sulfotransferase"/>
</dbReference>
<gene>
    <name evidence="10" type="ORF">JYZ213_LOCUS8327</name>
    <name evidence="11" type="ORF">OXD698_LOCUS32794</name>
</gene>
<dbReference type="Proteomes" id="UP000663845">
    <property type="component" value="Unassembled WGS sequence"/>
</dbReference>
<dbReference type="EMBL" id="CAJOAZ010004358">
    <property type="protein sequence ID" value="CAF4055412.1"/>
    <property type="molecule type" value="Genomic_DNA"/>
</dbReference>
<keyword evidence="8 9" id="KW-0325">Glycoprotein</keyword>
<evidence type="ECO:0000313" key="10">
    <source>
        <dbReference type="EMBL" id="CAF0859067.1"/>
    </source>
</evidence>
<comment type="caution">
    <text evidence="11">The sequence shown here is derived from an EMBL/GenBank/DDBJ whole genome shotgun (WGS) entry which is preliminary data.</text>
</comment>
<evidence type="ECO:0000256" key="8">
    <source>
        <dbReference type="ARBA" id="ARBA00023180"/>
    </source>
</evidence>
<evidence type="ECO:0000256" key="9">
    <source>
        <dbReference type="RuleBase" id="RU364020"/>
    </source>
</evidence>
<dbReference type="GO" id="GO:0016051">
    <property type="term" value="P:carbohydrate biosynthetic process"/>
    <property type="evidence" value="ECO:0007669"/>
    <property type="project" value="InterPro"/>
</dbReference>
<evidence type="ECO:0000256" key="2">
    <source>
        <dbReference type="ARBA" id="ARBA00006339"/>
    </source>
</evidence>
<keyword evidence="5 9" id="KW-1133">Transmembrane helix</keyword>
<reference evidence="11" key="1">
    <citation type="submission" date="2021-02" db="EMBL/GenBank/DDBJ databases">
        <authorList>
            <person name="Nowell W R."/>
        </authorList>
    </citation>
    <scope>NUCLEOTIDE SEQUENCE</scope>
</reference>
<dbReference type="Pfam" id="PF03567">
    <property type="entry name" value="Sulfotransfer_2"/>
    <property type="match status" value="1"/>
</dbReference>
<evidence type="ECO:0000256" key="1">
    <source>
        <dbReference type="ARBA" id="ARBA00004323"/>
    </source>
</evidence>
<keyword evidence="9" id="KW-0119">Carbohydrate metabolism</keyword>
<evidence type="ECO:0000256" key="7">
    <source>
        <dbReference type="ARBA" id="ARBA00023136"/>
    </source>
</evidence>
<name>A0A819S0U2_9BILA</name>
<dbReference type="EC" id="2.8.2.-" evidence="9"/>
<keyword evidence="4 9" id="KW-0812">Transmembrane</keyword>
<comment type="subcellular location">
    <subcellularLocation>
        <location evidence="1 9">Golgi apparatus membrane</location>
        <topology evidence="1 9">Single-pass type II membrane protein</topology>
    </subcellularLocation>
</comment>
<organism evidence="11 12">
    <name type="scientific">Adineta steineri</name>
    <dbReference type="NCBI Taxonomy" id="433720"/>
    <lineage>
        <taxon>Eukaryota</taxon>
        <taxon>Metazoa</taxon>
        <taxon>Spiralia</taxon>
        <taxon>Gnathifera</taxon>
        <taxon>Rotifera</taxon>
        <taxon>Eurotatoria</taxon>
        <taxon>Bdelloidea</taxon>
        <taxon>Adinetida</taxon>
        <taxon>Adinetidae</taxon>
        <taxon>Adineta</taxon>
    </lineage>
</organism>
<evidence type="ECO:0000256" key="5">
    <source>
        <dbReference type="ARBA" id="ARBA00022989"/>
    </source>
</evidence>